<keyword evidence="2" id="KW-1185">Reference proteome</keyword>
<sequence>MVKFLPHFETAFLDYQLNRNVSYTCSKKLKNMPKWAEAASTGLTYMLAIGFQYPLSANVKIGDNSHFEGKEGWPPRRSIINDGWEKSAEKALLSSLAEDPFAHSGSFKSLLCIGLGVEEKALKEALSSYAIIWDSGGEADWMNNNMKGMLNIRAIMVESEPYLR</sequence>
<gene>
    <name evidence="1" type="ORF">TNCT_443521</name>
</gene>
<evidence type="ECO:0000313" key="2">
    <source>
        <dbReference type="Proteomes" id="UP000887116"/>
    </source>
</evidence>
<organism evidence="1 2">
    <name type="scientific">Trichonephila clavata</name>
    <name type="common">Joro spider</name>
    <name type="synonym">Nephila clavata</name>
    <dbReference type="NCBI Taxonomy" id="2740835"/>
    <lineage>
        <taxon>Eukaryota</taxon>
        <taxon>Metazoa</taxon>
        <taxon>Ecdysozoa</taxon>
        <taxon>Arthropoda</taxon>
        <taxon>Chelicerata</taxon>
        <taxon>Arachnida</taxon>
        <taxon>Araneae</taxon>
        <taxon>Araneomorphae</taxon>
        <taxon>Entelegynae</taxon>
        <taxon>Araneoidea</taxon>
        <taxon>Nephilidae</taxon>
        <taxon>Trichonephila</taxon>
    </lineage>
</organism>
<dbReference type="Proteomes" id="UP000887116">
    <property type="component" value="Unassembled WGS sequence"/>
</dbReference>
<dbReference type="EMBL" id="BMAO01035412">
    <property type="protein sequence ID" value="GFR03496.1"/>
    <property type="molecule type" value="Genomic_DNA"/>
</dbReference>
<name>A0A8X6GEX8_TRICU</name>
<comment type="caution">
    <text evidence="1">The sequence shown here is derived from an EMBL/GenBank/DDBJ whole genome shotgun (WGS) entry which is preliminary data.</text>
</comment>
<dbReference type="AlphaFoldDB" id="A0A8X6GEX8"/>
<proteinExistence type="predicted"/>
<protein>
    <submittedName>
        <fullName evidence="1">Uncharacterized protein</fullName>
    </submittedName>
</protein>
<dbReference type="OrthoDB" id="10415606at2759"/>
<evidence type="ECO:0000313" key="1">
    <source>
        <dbReference type="EMBL" id="GFR03496.1"/>
    </source>
</evidence>
<accession>A0A8X6GEX8</accession>
<reference evidence="1" key="1">
    <citation type="submission" date="2020-07" db="EMBL/GenBank/DDBJ databases">
        <title>Multicomponent nature underlies the extraordinary mechanical properties of spider dragline silk.</title>
        <authorList>
            <person name="Kono N."/>
            <person name="Nakamura H."/>
            <person name="Mori M."/>
            <person name="Yoshida Y."/>
            <person name="Ohtoshi R."/>
            <person name="Malay A.D."/>
            <person name="Moran D.A.P."/>
            <person name="Tomita M."/>
            <person name="Numata K."/>
            <person name="Arakawa K."/>
        </authorList>
    </citation>
    <scope>NUCLEOTIDE SEQUENCE</scope>
</reference>